<dbReference type="Gene3D" id="3.30.450.20">
    <property type="entry name" value="PAS domain"/>
    <property type="match status" value="1"/>
</dbReference>
<dbReference type="InterPro" id="IPR000014">
    <property type="entry name" value="PAS"/>
</dbReference>
<dbReference type="NCBIfam" id="TIGR00254">
    <property type="entry name" value="GGDEF"/>
    <property type="match status" value="1"/>
</dbReference>
<dbReference type="InterPro" id="IPR043128">
    <property type="entry name" value="Rev_trsase/Diguanyl_cyclase"/>
</dbReference>
<evidence type="ECO:0000259" key="2">
    <source>
        <dbReference type="PROSITE" id="PS50113"/>
    </source>
</evidence>
<dbReference type="InterPro" id="IPR001633">
    <property type="entry name" value="EAL_dom"/>
</dbReference>
<dbReference type="InterPro" id="IPR000160">
    <property type="entry name" value="GGDEF_dom"/>
</dbReference>
<protein>
    <submittedName>
        <fullName evidence="5">Diguanylate cyclase (GGDEF)-like protein/PAS domain S-box-containing protein</fullName>
    </submittedName>
</protein>
<evidence type="ECO:0000259" key="3">
    <source>
        <dbReference type="PROSITE" id="PS50883"/>
    </source>
</evidence>
<dbReference type="EMBL" id="JACHEU010000001">
    <property type="protein sequence ID" value="MBB6013314.1"/>
    <property type="molecule type" value="Genomic_DNA"/>
</dbReference>
<reference evidence="5 6" key="1">
    <citation type="submission" date="2020-08" db="EMBL/GenBank/DDBJ databases">
        <title>Genomic Encyclopedia of Type Strains, Phase IV (KMG-IV): sequencing the most valuable type-strain genomes for metagenomic binning, comparative biology and taxonomic classification.</title>
        <authorList>
            <person name="Goeker M."/>
        </authorList>
    </citation>
    <scope>NUCLEOTIDE SEQUENCE [LARGE SCALE GENOMIC DNA]</scope>
    <source>
        <strain evidence="5 6">DSM 11099</strain>
    </source>
</reference>
<dbReference type="CDD" id="cd00130">
    <property type="entry name" value="PAS"/>
    <property type="match status" value="1"/>
</dbReference>
<feature type="domain" description="PAS" evidence="1">
    <location>
        <begin position="12"/>
        <end position="82"/>
    </location>
</feature>
<dbReference type="CDD" id="cd01948">
    <property type="entry name" value="EAL"/>
    <property type="match status" value="1"/>
</dbReference>
<evidence type="ECO:0000313" key="6">
    <source>
        <dbReference type="Proteomes" id="UP000533306"/>
    </source>
</evidence>
<comment type="caution">
    <text evidence="5">The sequence shown here is derived from an EMBL/GenBank/DDBJ whole genome shotgun (WGS) entry which is preliminary data.</text>
</comment>
<dbReference type="PANTHER" id="PTHR44757">
    <property type="entry name" value="DIGUANYLATE CYCLASE DGCP"/>
    <property type="match status" value="1"/>
</dbReference>
<dbReference type="PROSITE" id="PS50887">
    <property type="entry name" value="GGDEF"/>
    <property type="match status" value="1"/>
</dbReference>
<dbReference type="Gene3D" id="3.30.70.270">
    <property type="match status" value="1"/>
</dbReference>
<dbReference type="PROSITE" id="PS50883">
    <property type="entry name" value="EAL"/>
    <property type="match status" value="1"/>
</dbReference>
<feature type="domain" description="GGDEF" evidence="4">
    <location>
        <begin position="169"/>
        <end position="301"/>
    </location>
</feature>
<dbReference type="SUPFAM" id="SSF55785">
    <property type="entry name" value="PYP-like sensor domain (PAS domain)"/>
    <property type="match status" value="1"/>
</dbReference>
<dbReference type="InterPro" id="IPR052155">
    <property type="entry name" value="Biofilm_reg_signaling"/>
</dbReference>
<organism evidence="5 6">
    <name type="scientific">Aquamicrobium lusatiense</name>
    <dbReference type="NCBI Taxonomy" id="89772"/>
    <lineage>
        <taxon>Bacteria</taxon>
        <taxon>Pseudomonadati</taxon>
        <taxon>Pseudomonadota</taxon>
        <taxon>Alphaproteobacteria</taxon>
        <taxon>Hyphomicrobiales</taxon>
        <taxon>Phyllobacteriaceae</taxon>
        <taxon>Aquamicrobium</taxon>
    </lineage>
</organism>
<dbReference type="NCBIfam" id="TIGR00229">
    <property type="entry name" value="sensory_box"/>
    <property type="match status" value="1"/>
</dbReference>
<dbReference type="AlphaFoldDB" id="A0A7W9S3X4"/>
<dbReference type="RefSeq" id="WP_210307250.1">
    <property type="nucleotide sequence ID" value="NZ_JACHEU010000001.1"/>
</dbReference>
<gene>
    <name evidence="5" type="ORF">HNR59_002659</name>
</gene>
<dbReference type="Gene3D" id="3.20.20.450">
    <property type="entry name" value="EAL domain"/>
    <property type="match status" value="1"/>
</dbReference>
<evidence type="ECO:0000313" key="5">
    <source>
        <dbReference type="EMBL" id="MBB6013314.1"/>
    </source>
</evidence>
<feature type="domain" description="PAC" evidence="2">
    <location>
        <begin position="84"/>
        <end position="136"/>
    </location>
</feature>
<dbReference type="SMART" id="SM00052">
    <property type="entry name" value="EAL"/>
    <property type="match status" value="1"/>
</dbReference>
<dbReference type="PROSITE" id="PS50112">
    <property type="entry name" value="PAS"/>
    <property type="match status" value="1"/>
</dbReference>
<dbReference type="InterPro" id="IPR035919">
    <property type="entry name" value="EAL_sf"/>
</dbReference>
<name>A0A7W9S3X4_9HYPH</name>
<dbReference type="PROSITE" id="PS50113">
    <property type="entry name" value="PAC"/>
    <property type="match status" value="1"/>
</dbReference>
<dbReference type="PANTHER" id="PTHR44757:SF2">
    <property type="entry name" value="BIOFILM ARCHITECTURE MAINTENANCE PROTEIN MBAA"/>
    <property type="match status" value="1"/>
</dbReference>
<dbReference type="InterPro" id="IPR000700">
    <property type="entry name" value="PAS-assoc_C"/>
</dbReference>
<evidence type="ECO:0000259" key="1">
    <source>
        <dbReference type="PROSITE" id="PS50112"/>
    </source>
</evidence>
<dbReference type="SMART" id="SM00091">
    <property type="entry name" value="PAS"/>
    <property type="match status" value="1"/>
</dbReference>
<dbReference type="SUPFAM" id="SSF55073">
    <property type="entry name" value="Nucleotide cyclase"/>
    <property type="match status" value="1"/>
</dbReference>
<dbReference type="Pfam" id="PF00990">
    <property type="entry name" value="GGDEF"/>
    <property type="match status" value="1"/>
</dbReference>
<keyword evidence="6" id="KW-1185">Reference proteome</keyword>
<dbReference type="InterPro" id="IPR001610">
    <property type="entry name" value="PAC"/>
</dbReference>
<dbReference type="InterPro" id="IPR029787">
    <property type="entry name" value="Nucleotide_cyclase"/>
</dbReference>
<dbReference type="InterPro" id="IPR035965">
    <property type="entry name" value="PAS-like_dom_sf"/>
</dbReference>
<accession>A0A7W9S3X4</accession>
<sequence>MKKSSIRPFPSEMEFIRYALDSAAIVAITDVRGTITFANNKFCEISGYARNELVGSNHRMLHSGIHDRKFFRQMYRRIAAGQVWQGEICNRRKDGTHYWVDTTIVPHVNSAGKVDSYTAIRFDITARHSADEKLRYIVNIDALTGIANRRRFQEYLETVIANHVASYANKVHLALLDIDSFKEINDTFGHDVGDELLRVVSGRLCELTSEDVFVARLGGDEFGIVMTGLDDRQVHEITGKVLSCLRQPVNLGPVVRRCSASIGIATFPDQAGSLDELFKASDLSLYRAKELGRDRVQFFVPRLREVALRKSELIHAFETGLAQGQFRLFYQPIIATNQLLDPALEGLLRWEHPQHGHLAPGAFLSEMNDPGLMAALGMFVLEQVFADMQKMQEMSLPLRRVAINVTNADFRSDAFVDRFFELVEETGLPPQKFCIEVTEGVFLGRDFQQLEGRLHRLHSAGVEIALDDFGTGFASLSHLRHMPIDRVKIDRSFISNLGTSSADLAIVRGVIDIAHGMGKAVTAEGVETEHQVQILTQLGCDSLQGWYFAKACNLLHLPFMMTSLKSYARDRMQRHAAAS</sequence>
<dbReference type="SMART" id="SM00267">
    <property type="entry name" value="GGDEF"/>
    <property type="match status" value="1"/>
</dbReference>
<evidence type="ECO:0000259" key="4">
    <source>
        <dbReference type="PROSITE" id="PS50887"/>
    </source>
</evidence>
<dbReference type="Proteomes" id="UP000533306">
    <property type="component" value="Unassembled WGS sequence"/>
</dbReference>
<dbReference type="SUPFAM" id="SSF141868">
    <property type="entry name" value="EAL domain-like"/>
    <property type="match status" value="1"/>
</dbReference>
<dbReference type="Pfam" id="PF13426">
    <property type="entry name" value="PAS_9"/>
    <property type="match status" value="1"/>
</dbReference>
<dbReference type="CDD" id="cd01949">
    <property type="entry name" value="GGDEF"/>
    <property type="match status" value="1"/>
</dbReference>
<dbReference type="SMART" id="SM00086">
    <property type="entry name" value="PAC"/>
    <property type="match status" value="1"/>
</dbReference>
<feature type="domain" description="EAL" evidence="3">
    <location>
        <begin position="310"/>
        <end position="565"/>
    </location>
</feature>
<dbReference type="Pfam" id="PF00563">
    <property type="entry name" value="EAL"/>
    <property type="match status" value="1"/>
</dbReference>
<proteinExistence type="predicted"/>